<comment type="similarity">
    <text evidence="3">Belongs to the cytochrome c oxidase subunit 6A family.</text>
</comment>
<evidence type="ECO:0000256" key="6">
    <source>
        <dbReference type="ARBA" id="ARBA00022946"/>
    </source>
</evidence>
<dbReference type="EMBL" id="JAUCMX010000007">
    <property type="protein sequence ID" value="KAK3540471.1"/>
    <property type="molecule type" value="Genomic_DNA"/>
</dbReference>
<feature type="domain" description="CCZ1/INTU/HPS4 third Longin" evidence="14">
    <location>
        <begin position="911"/>
        <end position="1008"/>
    </location>
</feature>
<dbReference type="InterPro" id="IPR043989">
    <property type="entry name" value="CCZ1/INTU/HSP4_longin_3"/>
</dbReference>
<evidence type="ECO:0000256" key="2">
    <source>
        <dbReference type="ARBA" id="ARBA00004673"/>
    </source>
</evidence>
<dbReference type="InterPro" id="IPR026091">
    <property type="entry name" value="HPS4"/>
</dbReference>
<evidence type="ECO:0000256" key="7">
    <source>
        <dbReference type="ARBA" id="ARBA00022989"/>
    </source>
</evidence>
<evidence type="ECO:0000256" key="10">
    <source>
        <dbReference type="ARBA" id="ARBA00023136"/>
    </source>
</evidence>
<evidence type="ECO:0000259" key="14">
    <source>
        <dbReference type="Pfam" id="PF19033"/>
    </source>
</evidence>
<dbReference type="Pfam" id="PF02046">
    <property type="entry name" value="COX6A"/>
    <property type="match status" value="1"/>
</dbReference>
<dbReference type="InterPro" id="IPR036418">
    <property type="entry name" value="Cyt_c_oxidase_su6a_sf"/>
</dbReference>
<dbReference type="FunFam" id="4.10.95.10:FF:000001">
    <property type="entry name" value="Cytochrome c oxidase subunit 6A, mitochondrial"/>
    <property type="match status" value="1"/>
</dbReference>
<dbReference type="CDD" id="cd00925">
    <property type="entry name" value="Cyt_c_Oxidase_VIa"/>
    <property type="match status" value="1"/>
</dbReference>
<feature type="compositionally biased region" description="Low complexity" evidence="12">
    <location>
        <begin position="719"/>
        <end position="734"/>
    </location>
</feature>
<dbReference type="GO" id="GO:1903232">
    <property type="term" value="P:melanosome assembly"/>
    <property type="evidence" value="ECO:0007669"/>
    <property type="project" value="TreeGrafter"/>
</dbReference>
<dbReference type="Gene3D" id="4.10.95.10">
    <property type="entry name" value="Cytochrome c oxidase, subunit VIa"/>
    <property type="match status" value="1"/>
</dbReference>
<comment type="pathway">
    <text evidence="2">Energy metabolism; oxidative phosphorylation.</text>
</comment>
<dbReference type="Pfam" id="PF19031">
    <property type="entry name" value="Intu_longin_1"/>
    <property type="match status" value="1"/>
</dbReference>
<dbReference type="InterPro" id="IPR001349">
    <property type="entry name" value="Cyt_c_oxidase_su6a"/>
</dbReference>
<evidence type="ECO:0000256" key="1">
    <source>
        <dbReference type="ARBA" id="ARBA00004434"/>
    </source>
</evidence>
<name>A0AAE0R3X9_9TELE</name>
<evidence type="ECO:0000256" key="12">
    <source>
        <dbReference type="SAM" id="MobiDB-lite"/>
    </source>
</evidence>
<dbReference type="GO" id="GO:0016491">
    <property type="term" value="F:oxidoreductase activity"/>
    <property type="evidence" value="ECO:0007669"/>
    <property type="project" value="UniProtKB-KW"/>
</dbReference>
<keyword evidence="6" id="KW-0809">Transit peptide</keyword>
<dbReference type="GO" id="GO:0005765">
    <property type="term" value="C:lysosomal membrane"/>
    <property type="evidence" value="ECO:0007669"/>
    <property type="project" value="TreeGrafter"/>
</dbReference>
<dbReference type="Pfam" id="PF19033">
    <property type="entry name" value="Intu_longin_3"/>
    <property type="match status" value="1"/>
</dbReference>
<dbReference type="PANTHER" id="PTHR14407">
    <property type="entry name" value="HERMANSKY-PUDLAK SYNDROME 4 PROTEIN LIGHT-EAR PROTEIN-RELATED"/>
    <property type="match status" value="1"/>
</dbReference>
<keyword evidence="10" id="KW-0472">Membrane</keyword>
<dbReference type="InterPro" id="IPR018507">
    <property type="entry name" value="Cyt_c_oxidase_su6a_CS"/>
</dbReference>
<dbReference type="GO" id="GO:0016192">
    <property type="term" value="P:vesicle-mediated transport"/>
    <property type="evidence" value="ECO:0007669"/>
    <property type="project" value="InterPro"/>
</dbReference>
<comment type="subcellular location">
    <subcellularLocation>
        <location evidence="1">Mitochondrion inner membrane</location>
        <topology evidence="1">Single-pass membrane protein</topology>
    </subcellularLocation>
</comment>
<dbReference type="PROSITE" id="PS01329">
    <property type="entry name" value="COX6A"/>
    <property type="match status" value="1"/>
</dbReference>
<comment type="caution">
    <text evidence="15">The sequence shown here is derived from an EMBL/GenBank/DDBJ whole genome shotgun (WGS) entry which is preliminary data.</text>
</comment>
<feature type="region of interest" description="Disordered" evidence="12">
    <location>
        <begin position="691"/>
        <end position="734"/>
    </location>
</feature>
<evidence type="ECO:0000256" key="8">
    <source>
        <dbReference type="ARBA" id="ARBA00023002"/>
    </source>
</evidence>
<dbReference type="GO" id="GO:0031410">
    <property type="term" value="C:cytoplasmic vesicle"/>
    <property type="evidence" value="ECO:0007669"/>
    <property type="project" value="TreeGrafter"/>
</dbReference>
<dbReference type="GO" id="GO:0031085">
    <property type="term" value="C:BLOC-3 complex"/>
    <property type="evidence" value="ECO:0007669"/>
    <property type="project" value="TreeGrafter"/>
</dbReference>
<feature type="domain" description="CCZ1/INTU/HSP4 first Longin" evidence="13">
    <location>
        <begin position="111"/>
        <end position="215"/>
    </location>
</feature>
<accession>A0AAE0R3X9</accession>
<protein>
    <recommendedName>
        <fullName evidence="11">Cytochrome c oxidase subunit 6A, mitochondrial</fullName>
    </recommendedName>
</protein>
<dbReference type="GO" id="GO:0005743">
    <property type="term" value="C:mitochondrial inner membrane"/>
    <property type="evidence" value="ECO:0007669"/>
    <property type="project" value="UniProtKB-SubCell"/>
</dbReference>
<evidence type="ECO:0000256" key="5">
    <source>
        <dbReference type="ARBA" id="ARBA00022792"/>
    </source>
</evidence>
<proteinExistence type="inferred from homology"/>
<keyword evidence="7" id="KW-1133">Transmembrane helix</keyword>
<dbReference type="GO" id="GO:0031267">
    <property type="term" value="F:small GTPase binding"/>
    <property type="evidence" value="ECO:0007669"/>
    <property type="project" value="TreeGrafter"/>
</dbReference>
<evidence type="ECO:0000256" key="3">
    <source>
        <dbReference type="ARBA" id="ARBA00005553"/>
    </source>
</evidence>
<keyword evidence="16" id="KW-1185">Reference proteome</keyword>
<dbReference type="InterPro" id="IPR043987">
    <property type="entry name" value="CCZ1/INTU/HSP4_longin_1"/>
</dbReference>
<keyword evidence="4" id="KW-0812">Transmembrane</keyword>
<evidence type="ECO:0000313" key="16">
    <source>
        <dbReference type="Proteomes" id="UP001274896"/>
    </source>
</evidence>
<evidence type="ECO:0000256" key="9">
    <source>
        <dbReference type="ARBA" id="ARBA00023128"/>
    </source>
</evidence>
<reference evidence="15" key="1">
    <citation type="submission" date="2023-06" db="EMBL/GenBank/DDBJ databases">
        <title>Male Hemibagrus guttatus genome.</title>
        <authorList>
            <person name="Bian C."/>
        </authorList>
    </citation>
    <scope>NUCLEOTIDE SEQUENCE</scope>
    <source>
        <strain evidence="15">Male_cb2023</strain>
        <tissue evidence="15">Muscle</tissue>
    </source>
</reference>
<organism evidence="15 16">
    <name type="scientific">Hemibagrus guttatus</name>
    <dbReference type="NCBI Taxonomy" id="175788"/>
    <lineage>
        <taxon>Eukaryota</taxon>
        <taxon>Metazoa</taxon>
        <taxon>Chordata</taxon>
        <taxon>Craniata</taxon>
        <taxon>Vertebrata</taxon>
        <taxon>Euteleostomi</taxon>
        <taxon>Actinopterygii</taxon>
        <taxon>Neopterygii</taxon>
        <taxon>Teleostei</taxon>
        <taxon>Ostariophysi</taxon>
        <taxon>Siluriformes</taxon>
        <taxon>Bagridae</taxon>
        <taxon>Hemibagrus</taxon>
    </lineage>
</organism>
<dbReference type="GO" id="GO:0006605">
    <property type="term" value="P:protein targeting"/>
    <property type="evidence" value="ECO:0007669"/>
    <property type="project" value="TreeGrafter"/>
</dbReference>
<dbReference type="Proteomes" id="UP001274896">
    <property type="component" value="Unassembled WGS sequence"/>
</dbReference>
<keyword evidence="9" id="KW-0496">Mitochondrion</keyword>
<gene>
    <name evidence="15" type="ORF">QTP70_031800</name>
</gene>
<evidence type="ECO:0000256" key="4">
    <source>
        <dbReference type="ARBA" id="ARBA00022692"/>
    </source>
</evidence>
<keyword evidence="5" id="KW-0999">Mitochondrion inner membrane</keyword>
<sequence>MAAVGRFSHTLRSVFAAQTRQLSAAAAHGEQGAKTWKLLSFLVALPGVGVCMLNMFLKAQHHSHEQPEFIPYTHLRIRSKRFPWGDGNKTLFHNSHVNALPDGYEHHDCSCFFLYDRSKVREEGDLTRAGICYYYPEHTPLDLQELVCGQLAGVSRCVSEISASPVRLLRLRRSKYAIRMRDDFLWALSCVNDLPDVSVCEFLDQIINLFCFYNGSVRHSYQLYTQEELALRWARYLSHLQGRATELHHIFTCLTTIDYTHIDPLLLLKAALILQACQRCPLVLAGCILYRGRASGQLQFPQSFSTPYSLFPTPYSLFPTPYSLFPTPYSLFPTHYSLFPTHYSLFPTPYSLFPTPYSLFPTHYSLFPTPYSLFPTPYSLFPTPYSLFPTHYSLFPTPYSLFPTPYSLFPTHYSLFPTPYSLFPTPYSLFPTPYSLFPTPYSLFPTPYSLFPTHYSLFSTPYSLFPTPYSLFPTHYSLFPTPYFLFPTPYSLFPTPYSLFPTPYSLFPTPYSLFPTPYSLFPTPYSLFPTPYSLFPTPYSLFPTPYSLFPTPYSLFPTPYSLFPTPYSLFPTPYSLFPTLLPVPYSLLPVPYSLLPVPYSYSLFPTLLLFPTPYSLFPTPYSLMVSTQMSPQLTMKVMVHERETYILQEQKKTASGRSSFLATPHSSTTTTTVFLKPSELHTLRRPLVDNTVSCRSESPERPVKPRLLSRTLSDTPITDPSSSQLLASSPDSSLSDDASFSLCPSLASMPFCSGMVSQPGEVGAAESQAHTIANEVLLFEGSAPGKGEDGEQERADNVSAEYRHSSNDDENLQALRDGEEEGVEQANDIRERGSDGEECVRVCDQHDVVLEPMLLYEHRVRGLVLILLVEPGFDTHPNAKQEVYHSSMASLNGLEAHLRTIPPASEIPVVPYTFAHFDRIQNTLTMNMCGRSAGLQDRLFVKATALLHSQFSHEDMLQEAIIRSAGSALYATRTAAQETFFVQHGAPTRNSGIPNSQDSAFSLPSKARHRLLKHGVNLL</sequence>
<dbReference type="AlphaFoldDB" id="A0AAE0R3X9"/>
<evidence type="ECO:0000313" key="15">
    <source>
        <dbReference type="EMBL" id="KAK3540471.1"/>
    </source>
</evidence>
<dbReference type="SUPFAM" id="SSF81411">
    <property type="entry name" value="Mitochondrial cytochrome c oxidase subunit VIa"/>
    <property type="match status" value="1"/>
</dbReference>
<dbReference type="GO" id="GO:0005085">
    <property type="term" value="F:guanyl-nucleotide exchange factor activity"/>
    <property type="evidence" value="ECO:0007669"/>
    <property type="project" value="TreeGrafter"/>
</dbReference>
<evidence type="ECO:0000256" key="11">
    <source>
        <dbReference type="ARBA" id="ARBA00069135"/>
    </source>
</evidence>
<evidence type="ECO:0000259" key="13">
    <source>
        <dbReference type="Pfam" id="PF19031"/>
    </source>
</evidence>
<keyword evidence="8" id="KW-0560">Oxidoreductase</keyword>
<dbReference type="PANTHER" id="PTHR14407:SF9">
    <property type="entry name" value="BLOC-3 COMPLEX MEMBER HPS4"/>
    <property type="match status" value="1"/>
</dbReference>